<protein>
    <submittedName>
        <fullName evidence="3">Uncharacterized protein</fullName>
    </submittedName>
</protein>
<evidence type="ECO:0000256" key="1">
    <source>
        <dbReference type="ARBA" id="ARBA00022679"/>
    </source>
</evidence>
<keyword evidence="2" id="KW-0012">Acyltransferase</keyword>
<dbReference type="InterPro" id="IPR051504">
    <property type="entry name" value="Plant_metabolite_acyltrans"/>
</dbReference>
<evidence type="ECO:0000313" key="3">
    <source>
        <dbReference type="EMBL" id="KAF3444871.1"/>
    </source>
</evidence>
<comment type="caution">
    <text evidence="3">The sequence shown here is derived from an EMBL/GenBank/DDBJ whole genome shotgun (WGS) entry which is preliminary data.</text>
</comment>
<proteinExistence type="predicted"/>
<evidence type="ECO:0000313" key="4">
    <source>
        <dbReference type="Proteomes" id="UP000796880"/>
    </source>
</evidence>
<dbReference type="PANTHER" id="PTHR31625">
    <property type="match status" value="1"/>
</dbReference>
<dbReference type="SUPFAM" id="SSF52777">
    <property type="entry name" value="CoA-dependent acyltransferases"/>
    <property type="match status" value="1"/>
</dbReference>
<sequence length="452" mass="49677">MEKPQTVNIVEVCRVAPEPDLPSSATPKSLPLTFFDLLWLRFPPVQRLFFYEISSSNSSLFDSIIPKLKHSLSLTLHHFFPLCGNLIWPQECPKPIVSYVKGDGVSLTIAESNMDFNHLSDNNNFRDVMECQPLIPNLEVSHEKASVMALQVTVFPNSGFCIGITNHHAVLDGKTSISFVKSWARICKFDSPCLVPELTPFYDRTVIKDPAGLETIYADAWLNASGPNNRSLTLMDRPIELGAVRGTFELSGEDVEKLRKSVRGSEHSKRRSTFSIICGYAWACVEKAKEKRETRAALVFPVDCRHRLKPRIHPTYFGNCIAGAFVGVETEELLGENGVSVAVEAINEAISGLEDGVLNGAEKWGPIISNSDKESRVGFTSVAGSSRFEVYKTDFGWGTPRKVEITSIDRTGAISVADSANGNGGVELGLVLKTQEMEAFASLFAKGLEALS</sequence>
<dbReference type="InterPro" id="IPR023213">
    <property type="entry name" value="CAT-like_dom_sf"/>
</dbReference>
<reference evidence="3" key="1">
    <citation type="submission" date="2020-03" db="EMBL/GenBank/DDBJ databases">
        <title>A high-quality chromosome-level genome assembly of a woody plant with both climbing and erect habits, Rhamnella rubrinervis.</title>
        <authorList>
            <person name="Lu Z."/>
            <person name="Yang Y."/>
            <person name="Zhu X."/>
            <person name="Sun Y."/>
        </authorList>
    </citation>
    <scope>NUCLEOTIDE SEQUENCE</scope>
    <source>
        <strain evidence="3">BYM</strain>
        <tissue evidence="3">Leaf</tissue>
    </source>
</reference>
<dbReference type="Pfam" id="PF02458">
    <property type="entry name" value="Transferase"/>
    <property type="match status" value="1"/>
</dbReference>
<evidence type="ECO:0000256" key="2">
    <source>
        <dbReference type="ARBA" id="ARBA00023315"/>
    </source>
</evidence>
<gene>
    <name evidence="3" type="ORF">FNV43_RR14564</name>
</gene>
<dbReference type="EMBL" id="VOIH02000006">
    <property type="protein sequence ID" value="KAF3444871.1"/>
    <property type="molecule type" value="Genomic_DNA"/>
</dbReference>
<accession>A0A8K0H319</accession>
<organism evidence="3 4">
    <name type="scientific">Rhamnella rubrinervis</name>
    <dbReference type="NCBI Taxonomy" id="2594499"/>
    <lineage>
        <taxon>Eukaryota</taxon>
        <taxon>Viridiplantae</taxon>
        <taxon>Streptophyta</taxon>
        <taxon>Embryophyta</taxon>
        <taxon>Tracheophyta</taxon>
        <taxon>Spermatophyta</taxon>
        <taxon>Magnoliopsida</taxon>
        <taxon>eudicotyledons</taxon>
        <taxon>Gunneridae</taxon>
        <taxon>Pentapetalae</taxon>
        <taxon>rosids</taxon>
        <taxon>fabids</taxon>
        <taxon>Rosales</taxon>
        <taxon>Rhamnaceae</taxon>
        <taxon>rhamnoid group</taxon>
        <taxon>Rhamneae</taxon>
        <taxon>Rhamnella</taxon>
    </lineage>
</organism>
<keyword evidence="1" id="KW-0808">Transferase</keyword>
<dbReference type="OrthoDB" id="1862401at2759"/>
<dbReference type="GO" id="GO:0016747">
    <property type="term" value="F:acyltransferase activity, transferring groups other than amino-acyl groups"/>
    <property type="evidence" value="ECO:0007669"/>
    <property type="project" value="UniProtKB-ARBA"/>
</dbReference>
<keyword evidence="4" id="KW-1185">Reference proteome</keyword>
<dbReference type="Proteomes" id="UP000796880">
    <property type="component" value="Unassembled WGS sequence"/>
</dbReference>
<dbReference type="AlphaFoldDB" id="A0A8K0H319"/>
<name>A0A8K0H319_9ROSA</name>
<dbReference type="Gene3D" id="3.30.559.10">
    <property type="entry name" value="Chloramphenicol acetyltransferase-like domain"/>
    <property type="match status" value="2"/>
</dbReference>